<dbReference type="AlphaFoldDB" id="A0A7J8BSN2"/>
<proteinExistence type="predicted"/>
<dbReference type="InterPro" id="IPR050169">
    <property type="entry name" value="Krueppel_C2H2_ZnF"/>
</dbReference>
<dbReference type="EMBL" id="JACASE010000016">
    <property type="protein sequence ID" value="KAF6401466.1"/>
    <property type="molecule type" value="Genomic_DNA"/>
</dbReference>
<dbReference type="PANTHER" id="PTHR23232:SF157">
    <property type="entry name" value="ZINC FINGER PROTEIN 525"/>
    <property type="match status" value="1"/>
</dbReference>
<protein>
    <recommendedName>
        <fullName evidence="1">KRAB domain-containing protein</fullName>
    </recommendedName>
</protein>
<keyword evidence="3" id="KW-1185">Reference proteome</keyword>
<organism evidence="2 3">
    <name type="scientific">Rousettus aegyptiacus</name>
    <name type="common">Egyptian fruit bat</name>
    <name type="synonym">Pteropus aegyptiacus</name>
    <dbReference type="NCBI Taxonomy" id="9407"/>
    <lineage>
        <taxon>Eukaryota</taxon>
        <taxon>Metazoa</taxon>
        <taxon>Chordata</taxon>
        <taxon>Craniata</taxon>
        <taxon>Vertebrata</taxon>
        <taxon>Euteleostomi</taxon>
        <taxon>Mammalia</taxon>
        <taxon>Eutheria</taxon>
        <taxon>Laurasiatheria</taxon>
        <taxon>Chiroptera</taxon>
        <taxon>Yinpterochiroptera</taxon>
        <taxon>Pteropodoidea</taxon>
        <taxon>Pteropodidae</taxon>
        <taxon>Rousettinae</taxon>
        <taxon>Rousettus</taxon>
    </lineage>
</organism>
<dbReference type="PANTHER" id="PTHR23232">
    <property type="entry name" value="KRAB DOMAIN C2H2 ZINC FINGER"/>
    <property type="match status" value="1"/>
</dbReference>
<evidence type="ECO:0000313" key="3">
    <source>
        <dbReference type="Proteomes" id="UP000593571"/>
    </source>
</evidence>
<dbReference type="SMART" id="SM00349">
    <property type="entry name" value="KRAB"/>
    <property type="match status" value="1"/>
</dbReference>
<dbReference type="CDD" id="cd07765">
    <property type="entry name" value="KRAB_A-box"/>
    <property type="match status" value="1"/>
</dbReference>
<accession>A0A7J8BSN2</accession>
<reference evidence="2 3" key="1">
    <citation type="journal article" date="2020" name="Nature">
        <title>Six reference-quality genomes reveal evolution of bat adaptations.</title>
        <authorList>
            <person name="Jebb D."/>
            <person name="Huang Z."/>
            <person name="Pippel M."/>
            <person name="Hughes G.M."/>
            <person name="Lavrichenko K."/>
            <person name="Devanna P."/>
            <person name="Winkler S."/>
            <person name="Jermiin L.S."/>
            <person name="Skirmuntt E.C."/>
            <person name="Katzourakis A."/>
            <person name="Burkitt-Gray L."/>
            <person name="Ray D.A."/>
            <person name="Sullivan K.A.M."/>
            <person name="Roscito J.G."/>
            <person name="Kirilenko B.M."/>
            <person name="Davalos L.M."/>
            <person name="Corthals A.P."/>
            <person name="Power M.L."/>
            <person name="Jones G."/>
            <person name="Ransome R.D."/>
            <person name="Dechmann D.K.N."/>
            <person name="Locatelli A.G."/>
            <person name="Puechmaille S.J."/>
            <person name="Fedrigo O."/>
            <person name="Jarvis E.D."/>
            <person name="Hiller M."/>
            <person name="Vernes S.C."/>
            <person name="Myers E.W."/>
            <person name="Teeling E.C."/>
        </authorList>
    </citation>
    <scope>NUCLEOTIDE SEQUENCE [LARGE SCALE GENOMIC DNA]</scope>
    <source>
        <strain evidence="2">MRouAeg1</strain>
        <tissue evidence="2">Muscle</tissue>
    </source>
</reference>
<dbReference type="PROSITE" id="PS50805">
    <property type="entry name" value="KRAB"/>
    <property type="match status" value="1"/>
</dbReference>
<gene>
    <name evidence="2" type="ORF">HJG63_009567</name>
</gene>
<sequence length="209" mass="24705">MPAINLSPCGYLSQDSFCLHEKSEGERVVTVCLTHYSQDPVTFEDVAVEFTQKRTLLDRTQRHMYRDVMLENYKNIVAVDWEICLNIKWSAPQQNIVQGNTSNMLETVRFIWRNSLLFTLVEDWKFHKIEKPRSNHDRHLRLVLFTKNEVVSPRVSEHHEFGKHFKYPFTIYFFHSVHSNIPTYVIHIKFSINNSVLISYHLNCGSKEC</sequence>
<dbReference type="InterPro" id="IPR001909">
    <property type="entry name" value="KRAB"/>
</dbReference>
<feature type="domain" description="KRAB" evidence="1">
    <location>
        <begin position="41"/>
        <end position="124"/>
    </location>
</feature>
<name>A0A7J8BSN2_ROUAE</name>
<dbReference type="Pfam" id="PF01352">
    <property type="entry name" value="KRAB"/>
    <property type="match status" value="1"/>
</dbReference>
<dbReference type="Gene3D" id="6.10.140.140">
    <property type="match status" value="1"/>
</dbReference>
<dbReference type="Proteomes" id="UP000593571">
    <property type="component" value="Unassembled WGS sequence"/>
</dbReference>
<comment type="caution">
    <text evidence="2">The sequence shown here is derived from an EMBL/GenBank/DDBJ whole genome shotgun (WGS) entry which is preliminary data.</text>
</comment>
<dbReference type="SUPFAM" id="SSF109640">
    <property type="entry name" value="KRAB domain (Kruppel-associated box)"/>
    <property type="match status" value="1"/>
</dbReference>
<dbReference type="InterPro" id="IPR036051">
    <property type="entry name" value="KRAB_dom_sf"/>
</dbReference>
<evidence type="ECO:0000259" key="1">
    <source>
        <dbReference type="PROSITE" id="PS50805"/>
    </source>
</evidence>
<dbReference type="GO" id="GO:0006355">
    <property type="term" value="P:regulation of DNA-templated transcription"/>
    <property type="evidence" value="ECO:0007669"/>
    <property type="project" value="InterPro"/>
</dbReference>
<evidence type="ECO:0000313" key="2">
    <source>
        <dbReference type="EMBL" id="KAF6401466.1"/>
    </source>
</evidence>